<gene>
    <name evidence="1" type="ORF">CJOJDLJA_00006</name>
    <name evidence="3" type="ORF">IFEFHKNF_00001</name>
    <name evidence="2" type="ORF">MIECKFHB_00001</name>
</gene>
<sequence length="74" mass="8689">MDSSYGDLNIKALFMEIVGKLERIEEKLDETTYLQEEFFKSDFVERVKSAEKDISDGKYLEFESMDDFLDSVET</sequence>
<dbReference type="AlphaFoldDB" id="A0A7G9Y005"/>
<evidence type="ECO:0000313" key="2">
    <source>
        <dbReference type="EMBL" id="QNO47250.1"/>
    </source>
</evidence>
<evidence type="ECO:0000313" key="3">
    <source>
        <dbReference type="EMBL" id="QNO48131.1"/>
    </source>
</evidence>
<protein>
    <submittedName>
        <fullName evidence="1">Uncharacterized protein</fullName>
    </submittedName>
</protein>
<evidence type="ECO:0000313" key="1">
    <source>
        <dbReference type="EMBL" id="QNO41339.1"/>
    </source>
</evidence>
<organism evidence="1">
    <name type="scientific">Candidatus Methanogaster sp. ANME-2c ERB4</name>
    <dbReference type="NCBI Taxonomy" id="2759911"/>
    <lineage>
        <taxon>Archaea</taxon>
        <taxon>Methanobacteriati</taxon>
        <taxon>Methanobacteriota</taxon>
        <taxon>Stenosarchaea group</taxon>
        <taxon>Methanomicrobia</taxon>
        <taxon>Methanosarcinales</taxon>
        <taxon>ANME-2 cluster</taxon>
        <taxon>Candidatus Methanogasteraceae</taxon>
        <taxon>Candidatus Methanogaster</taxon>
    </lineage>
</organism>
<name>A0A7G9Y005_9EURY</name>
<reference evidence="1" key="1">
    <citation type="submission" date="2020-06" db="EMBL/GenBank/DDBJ databases">
        <title>Unique genomic features of the anaerobic methanotrophic archaea.</title>
        <authorList>
            <person name="Chadwick G.L."/>
            <person name="Skennerton C.T."/>
            <person name="Laso-Perez R."/>
            <person name="Leu A.O."/>
            <person name="Speth D.R."/>
            <person name="Yu H."/>
            <person name="Morgan-Lang C."/>
            <person name="Hatzenpichler R."/>
            <person name="Goudeau D."/>
            <person name="Malmstrom R."/>
            <person name="Brazelton W.J."/>
            <person name="Woyke T."/>
            <person name="Hallam S.J."/>
            <person name="Tyson G.W."/>
            <person name="Wegener G."/>
            <person name="Boetius A."/>
            <person name="Orphan V."/>
        </authorList>
    </citation>
    <scope>NUCLEOTIDE SEQUENCE</scope>
</reference>
<accession>A0A7G9Y005</accession>
<dbReference type="EMBL" id="MT631312">
    <property type="protein sequence ID" value="QNO48131.1"/>
    <property type="molecule type" value="Genomic_DNA"/>
</dbReference>
<proteinExistence type="predicted"/>
<dbReference type="EMBL" id="MT630621">
    <property type="protein sequence ID" value="QNO41339.1"/>
    <property type="molecule type" value="Genomic_DNA"/>
</dbReference>
<dbReference type="EMBL" id="MT631251">
    <property type="protein sequence ID" value="QNO47250.1"/>
    <property type="molecule type" value="Genomic_DNA"/>
</dbReference>